<dbReference type="GO" id="GO:0007165">
    <property type="term" value="P:signal transduction"/>
    <property type="evidence" value="ECO:0007669"/>
    <property type="project" value="InterPro"/>
</dbReference>
<dbReference type="PANTHER" id="PTHR11017">
    <property type="entry name" value="LEUCINE-RICH REPEAT-CONTAINING PROTEIN"/>
    <property type="match status" value="1"/>
</dbReference>
<dbReference type="AlphaFoldDB" id="A0A0D3B0L4"/>
<dbReference type="InterPro" id="IPR036390">
    <property type="entry name" value="WH_DNA-bd_sf"/>
</dbReference>
<dbReference type="Pfam" id="PF07725">
    <property type="entry name" value="LRR_3"/>
    <property type="match status" value="1"/>
</dbReference>
<dbReference type="Gene3D" id="3.80.10.10">
    <property type="entry name" value="Ribonuclease Inhibitor"/>
    <property type="match status" value="3"/>
</dbReference>
<dbReference type="OMA" id="ELKMSYF"/>
<dbReference type="PROSITE" id="PS50104">
    <property type="entry name" value="TIR"/>
    <property type="match status" value="1"/>
</dbReference>
<dbReference type="Proteomes" id="UP000032141">
    <property type="component" value="Chromosome C3"/>
</dbReference>
<dbReference type="Gene3D" id="1.10.8.430">
    <property type="entry name" value="Helical domain of apoptotic protease-activating factors"/>
    <property type="match status" value="1"/>
</dbReference>
<dbReference type="Pfam" id="PF23282">
    <property type="entry name" value="WHD_ROQ1"/>
    <property type="match status" value="1"/>
</dbReference>
<dbReference type="InterPro" id="IPR002182">
    <property type="entry name" value="NB-ARC"/>
</dbReference>
<dbReference type="FunFam" id="3.80.10.10:FF:000845">
    <property type="entry name" value="Disease resistance protein (TIR-NBS-LRR class)"/>
    <property type="match status" value="1"/>
</dbReference>
<dbReference type="FunFam" id="1.10.8.430:FF:000002">
    <property type="entry name" value="Disease resistance protein (TIR-NBS-LRR class)"/>
    <property type="match status" value="1"/>
</dbReference>
<dbReference type="FunFam" id="3.40.50.10140:FF:000007">
    <property type="entry name" value="Disease resistance protein (TIR-NBS-LRR class)"/>
    <property type="match status" value="1"/>
</dbReference>
<dbReference type="GO" id="GO:0006952">
    <property type="term" value="P:defense response"/>
    <property type="evidence" value="ECO:0007669"/>
    <property type="project" value="UniProtKB-KW"/>
</dbReference>
<evidence type="ECO:0000256" key="8">
    <source>
        <dbReference type="SAM" id="MobiDB-lite"/>
    </source>
</evidence>
<comment type="catalytic activity">
    <reaction evidence="7">
        <text>NAD(+) + H2O = ADP-D-ribose + nicotinamide + H(+)</text>
        <dbReference type="Rhea" id="RHEA:16301"/>
        <dbReference type="ChEBI" id="CHEBI:15377"/>
        <dbReference type="ChEBI" id="CHEBI:15378"/>
        <dbReference type="ChEBI" id="CHEBI:17154"/>
        <dbReference type="ChEBI" id="CHEBI:57540"/>
        <dbReference type="ChEBI" id="CHEBI:57967"/>
        <dbReference type="EC" id="3.2.2.6"/>
    </reaction>
    <physiologicalReaction direction="left-to-right" evidence="7">
        <dbReference type="Rhea" id="RHEA:16302"/>
    </physiologicalReaction>
</comment>
<name>A0A0D3B0L4_BRAOL</name>
<dbReference type="Gene3D" id="3.40.50.300">
    <property type="entry name" value="P-loop containing nucleotide triphosphate hydrolases"/>
    <property type="match status" value="1"/>
</dbReference>
<dbReference type="InterPro" id="IPR011713">
    <property type="entry name" value="Leu-rich_rpt_3"/>
</dbReference>
<evidence type="ECO:0000313" key="10">
    <source>
        <dbReference type="EnsemblPlants" id="Bo3g006980.1"/>
    </source>
</evidence>
<feature type="compositionally biased region" description="Low complexity" evidence="8">
    <location>
        <begin position="37"/>
        <end position="47"/>
    </location>
</feature>
<dbReference type="eggNOG" id="ENOG502SUNR">
    <property type="taxonomic scope" value="Eukaryota"/>
</dbReference>
<evidence type="ECO:0000256" key="4">
    <source>
        <dbReference type="ARBA" id="ARBA00022801"/>
    </source>
</evidence>
<dbReference type="InterPro" id="IPR027417">
    <property type="entry name" value="P-loop_NTPase"/>
</dbReference>
<dbReference type="InterPro" id="IPR032675">
    <property type="entry name" value="LRR_dom_sf"/>
</dbReference>
<dbReference type="EC" id="3.2.2.6" evidence="1"/>
<organism evidence="10 11">
    <name type="scientific">Brassica oleracea var. oleracea</name>
    <dbReference type="NCBI Taxonomy" id="109376"/>
    <lineage>
        <taxon>Eukaryota</taxon>
        <taxon>Viridiplantae</taxon>
        <taxon>Streptophyta</taxon>
        <taxon>Embryophyta</taxon>
        <taxon>Tracheophyta</taxon>
        <taxon>Spermatophyta</taxon>
        <taxon>Magnoliopsida</taxon>
        <taxon>eudicotyledons</taxon>
        <taxon>Gunneridae</taxon>
        <taxon>Pentapetalae</taxon>
        <taxon>rosids</taxon>
        <taxon>malvids</taxon>
        <taxon>Brassicales</taxon>
        <taxon>Brassicaceae</taxon>
        <taxon>Brassiceae</taxon>
        <taxon>Brassica</taxon>
    </lineage>
</organism>
<dbReference type="FunFam" id="3.40.50.300:FF:001002">
    <property type="entry name" value="Disease resistance protein (TIR-NBS-LRR class)"/>
    <property type="match status" value="1"/>
</dbReference>
<dbReference type="InterPro" id="IPR035897">
    <property type="entry name" value="Toll_tir_struct_dom_sf"/>
</dbReference>
<proteinExistence type="predicted"/>
<dbReference type="PRINTS" id="PR00364">
    <property type="entry name" value="DISEASERSIST"/>
</dbReference>
<dbReference type="Pfam" id="PF00931">
    <property type="entry name" value="NB-ARC"/>
    <property type="match status" value="1"/>
</dbReference>
<dbReference type="EnsemblPlants" id="Bo3g006980.1">
    <property type="protein sequence ID" value="Bo3g006980.1"/>
    <property type="gene ID" value="Bo3g006980"/>
</dbReference>
<accession>A0A0D3B0L4</accession>
<dbReference type="SUPFAM" id="SSF52058">
    <property type="entry name" value="L domain-like"/>
    <property type="match status" value="2"/>
</dbReference>
<evidence type="ECO:0000256" key="2">
    <source>
        <dbReference type="ARBA" id="ARBA00022614"/>
    </source>
</evidence>
<keyword evidence="2" id="KW-0433">Leucine-rich repeat</keyword>
<keyword evidence="4" id="KW-0378">Hydrolase</keyword>
<dbReference type="InterPro" id="IPR042197">
    <property type="entry name" value="Apaf_helical"/>
</dbReference>
<evidence type="ECO:0000256" key="3">
    <source>
        <dbReference type="ARBA" id="ARBA00022737"/>
    </source>
</evidence>
<evidence type="ECO:0000259" key="9">
    <source>
        <dbReference type="PROSITE" id="PS50104"/>
    </source>
</evidence>
<dbReference type="SUPFAM" id="SSF52540">
    <property type="entry name" value="P-loop containing nucleoside triphosphate hydrolases"/>
    <property type="match status" value="1"/>
</dbReference>
<sequence length="1169" mass="132255">MDSSFFLTIVAAAIGLLTLLRKLIFLQEDNREKDHSSSSPSSSLSPSTVPPPSSSSSSRIWTHDVFPSFRGEDVRKHFLSHIKMEFERKGITPFSDNEIKRGESIGPELIRVIRGSKIAIILLSRNYASSIWCLDEMVEIIKCREELGQTVMAIFYKVYPSDVKNLTGDFGKVFRKTCAGETKENIGRWRQALAKVATVAGYHSGNWDNEAAMIKKIATDISNILNNFTPSNEFDGLVGMGAHLKKMEPLLCLGSGEVRMIGIWGPPGIGKTTIARVAYNQLSNSFQLSVFMDDIKVKYSRLCSDDYSAKLQLQQQFMSQIIDHKDMVVSHLGVAPNRLKDKKVLVVLDGVDCSLQLDAMAKETWWFGPGSRIVITTQDQKLLRAHGINHIYKVDFPTNDEALQIFCTYSFGQKSPKEGFEELAREVTRLAGELPLGLRVMGSYFRRMSKQEWINSLPRLRTSLDTDIRSILKFSYDALDDEDKDLFLHIACFFIYEKVHKVEEYLAKKFVEVRQRLNVLAERSLISIDWGVIRMHSLLEKLGKEIVCKRSIHEPGQRQFLYGCREICELLTGDATGSKSVIGIKLDYYKIEEELEVSEKAFDGMSNLQFLQVTGYSAPLQLTRGLNYLSHKLRLLHWSHFPMPCFPCNVNLEFLVELIMIGSKLEKLWEGIKTLGSLKWVDLCDSVNLKELPDLSTATKLEKLYLRNCSSLVKLPCLPGNSMEELDIGGCSSLVEFPSFIGNAVNLLKLNLFSFPNLVELPSYVGNATNLEYLNLSDCSHLVKLLLSFGNLHKLQADTDTKRMHLDLRGLSTVGNVVNLQTLNLSSLPQLLEVPSFIGNATNLEDLILSNSSNLVELPLFIGNLQKLKRLRLEGCTKLEVLPTNINLESLFELNLNDCSMLKIFPEISTNVRNLYLIGTAIGQVPPSIRSWSRLDELKMSYFENLKEFPHALERITCMCLTDTEIQEVRPWIKKMSRLSVFVLKGCRKLVTLPTISESIRYMDASDCKSLEILECSFRNQYLTLNFANCFKLNQEARNLIIQNNCRYAVVPGGQVPPYFTHRATGGGPLTIKLNEKPLPKYMTFKACILLVNKVDHDACSEENSMEVDVIYQNSNKKLYPALAEHLYIFRVEAEVTSSELIFEFKLKRDAVWKIGECGLVRDAEVPSC</sequence>
<dbReference type="PANTHER" id="PTHR11017:SF429">
    <property type="entry name" value="ADP-RIBOSYL CYCLASE_CYCLIC ADP-RIBOSE HYDROLASE"/>
    <property type="match status" value="1"/>
</dbReference>
<reference evidence="10" key="2">
    <citation type="submission" date="2015-03" db="UniProtKB">
        <authorList>
            <consortium name="EnsemblPlants"/>
        </authorList>
    </citation>
    <scope>IDENTIFICATION</scope>
</reference>
<evidence type="ECO:0000256" key="1">
    <source>
        <dbReference type="ARBA" id="ARBA00011982"/>
    </source>
</evidence>
<dbReference type="STRING" id="109376.A0A0D3B0L4"/>
<evidence type="ECO:0000256" key="6">
    <source>
        <dbReference type="ARBA" id="ARBA00023027"/>
    </source>
</evidence>
<dbReference type="HOGENOM" id="CLU_001561_0_1_1"/>
<dbReference type="Pfam" id="PF20160">
    <property type="entry name" value="C-JID"/>
    <property type="match status" value="1"/>
</dbReference>
<evidence type="ECO:0000313" key="11">
    <source>
        <dbReference type="Proteomes" id="UP000032141"/>
    </source>
</evidence>
<dbReference type="SMART" id="SM00255">
    <property type="entry name" value="TIR"/>
    <property type="match status" value="1"/>
</dbReference>
<dbReference type="GO" id="GO:0043531">
    <property type="term" value="F:ADP binding"/>
    <property type="evidence" value="ECO:0007669"/>
    <property type="project" value="InterPro"/>
</dbReference>
<evidence type="ECO:0000256" key="7">
    <source>
        <dbReference type="ARBA" id="ARBA00047304"/>
    </source>
</evidence>
<keyword evidence="6" id="KW-0520">NAD</keyword>
<dbReference type="Pfam" id="PF01582">
    <property type="entry name" value="TIR"/>
    <property type="match status" value="1"/>
</dbReference>
<dbReference type="Gramene" id="Bo3g006980.1">
    <property type="protein sequence ID" value="Bo3g006980.1"/>
    <property type="gene ID" value="Bo3g006980"/>
</dbReference>
<evidence type="ECO:0000256" key="5">
    <source>
        <dbReference type="ARBA" id="ARBA00022821"/>
    </source>
</evidence>
<dbReference type="SUPFAM" id="SSF46785">
    <property type="entry name" value="Winged helix' DNA-binding domain"/>
    <property type="match status" value="1"/>
</dbReference>
<dbReference type="GO" id="GO:0061809">
    <property type="term" value="F:NAD+ nucleosidase activity, cyclic ADP-ribose generating"/>
    <property type="evidence" value="ECO:0007669"/>
    <property type="project" value="UniProtKB-EC"/>
</dbReference>
<feature type="domain" description="TIR" evidence="9">
    <location>
        <begin position="61"/>
        <end position="225"/>
    </location>
</feature>
<keyword evidence="3" id="KW-0677">Repeat</keyword>
<dbReference type="SUPFAM" id="SSF52200">
    <property type="entry name" value="Toll/Interleukin receptor TIR domain"/>
    <property type="match status" value="1"/>
</dbReference>
<feature type="region of interest" description="Disordered" evidence="8">
    <location>
        <begin position="32"/>
        <end position="59"/>
    </location>
</feature>
<dbReference type="InterPro" id="IPR058192">
    <property type="entry name" value="WHD_ROQ1-like"/>
</dbReference>
<dbReference type="Gene3D" id="3.40.50.10140">
    <property type="entry name" value="Toll/interleukin-1 receptor homology (TIR) domain"/>
    <property type="match status" value="1"/>
</dbReference>
<dbReference type="InterPro" id="IPR045344">
    <property type="entry name" value="C-JID"/>
</dbReference>
<protein>
    <recommendedName>
        <fullName evidence="1">ADP-ribosyl cyclase/cyclic ADP-ribose hydrolase</fullName>
        <ecNumber evidence="1">3.2.2.6</ecNumber>
    </recommendedName>
</protein>
<keyword evidence="5" id="KW-0611">Plant defense</keyword>
<dbReference type="InterPro" id="IPR000157">
    <property type="entry name" value="TIR_dom"/>
</dbReference>
<keyword evidence="11" id="KW-1185">Reference proteome</keyword>
<dbReference type="InterPro" id="IPR044974">
    <property type="entry name" value="Disease_R_plants"/>
</dbReference>
<reference evidence="10 11" key="1">
    <citation type="journal article" date="2014" name="Genome Biol.">
        <title>Transcriptome and methylome profiling reveals relics of genome dominance in the mesopolyploid Brassica oleracea.</title>
        <authorList>
            <person name="Parkin I.A."/>
            <person name="Koh C."/>
            <person name="Tang H."/>
            <person name="Robinson S.J."/>
            <person name="Kagale S."/>
            <person name="Clarke W.E."/>
            <person name="Town C.D."/>
            <person name="Nixon J."/>
            <person name="Krishnakumar V."/>
            <person name="Bidwell S.L."/>
            <person name="Denoeud F."/>
            <person name="Belcram H."/>
            <person name="Links M.G."/>
            <person name="Just J."/>
            <person name="Clarke C."/>
            <person name="Bender T."/>
            <person name="Huebert T."/>
            <person name="Mason A.S."/>
            <person name="Pires J.C."/>
            <person name="Barker G."/>
            <person name="Moore J."/>
            <person name="Walley P.G."/>
            <person name="Manoli S."/>
            <person name="Batley J."/>
            <person name="Edwards D."/>
            <person name="Nelson M.N."/>
            <person name="Wang X."/>
            <person name="Paterson A.H."/>
            <person name="King G."/>
            <person name="Bancroft I."/>
            <person name="Chalhoub B."/>
            <person name="Sharpe A.G."/>
        </authorList>
    </citation>
    <scope>NUCLEOTIDE SEQUENCE</scope>
    <source>
        <strain evidence="10 11">cv. TO1000</strain>
    </source>
</reference>